<reference evidence="1 2" key="1">
    <citation type="journal article" date="2018" name="Sci. Rep.">
        <title>Genomic signatures of local adaptation to the degree of environmental predictability in rotifers.</title>
        <authorList>
            <person name="Franch-Gras L."/>
            <person name="Hahn C."/>
            <person name="Garcia-Roger E.M."/>
            <person name="Carmona M.J."/>
            <person name="Serra M."/>
            <person name="Gomez A."/>
        </authorList>
    </citation>
    <scope>NUCLEOTIDE SEQUENCE [LARGE SCALE GENOMIC DNA]</scope>
    <source>
        <strain evidence="1">HYR1</strain>
    </source>
</reference>
<sequence>KFCDQVVKLLTRPKVLLDIYPIWDAIFRFNISSTSLGVMLLIVIKLNINKEILLKADIKKDIQSEFSAFFQNTPRFFRLPQLVKQELFHFVSSAEQVFDHKDKSNVLNWKITNITQELIETPTYQDNADAY</sequence>
<gene>
    <name evidence="1" type="ORF">BpHYR1_022596</name>
</gene>
<dbReference type="Proteomes" id="UP000276133">
    <property type="component" value="Unassembled WGS sequence"/>
</dbReference>
<evidence type="ECO:0000313" key="2">
    <source>
        <dbReference type="Proteomes" id="UP000276133"/>
    </source>
</evidence>
<name>A0A3M7QDV5_BRAPC</name>
<keyword evidence="2" id="KW-1185">Reference proteome</keyword>
<dbReference type="AlphaFoldDB" id="A0A3M7QDV5"/>
<accession>A0A3M7QDV5</accession>
<protein>
    <submittedName>
        <fullName evidence="1">Uncharacterized protein</fullName>
    </submittedName>
</protein>
<organism evidence="1 2">
    <name type="scientific">Brachionus plicatilis</name>
    <name type="common">Marine rotifer</name>
    <name type="synonym">Brachionus muelleri</name>
    <dbReference type="NCBI Taxonomy" id="10195"/>
    <lineage>
        <taxon>Eukaryota</taxon>
        <taxon>Metazoa</taxon>
        <taxon>Spiralia</taxon>
        <taxon>Gnathifera</taxon>
        <taxon>Rotifera</taxon>
        <taxon>Eurotatoria</taxon>
        <taxon>Monogononta</taxon>
        <taxon>Pseudotrocha</taxon>
        <taxon>Ploima</taxon>
        <taxon>Brachionidae</taxon>
        <taxon>Brachionus</taxon>
    </lineage>
</organism>
<dbReference type="EMBL" id="REGN01006462">
    <property type="protein sequence ID" value="RNA09463.1"/>
    <property type="molecule type" value="Genomic_DNA"/>
</dbReference>
<proteinExistence type="predicted"/>
<comment type="caution">
    <text evidence="1">The sequence shown here is derived from an EMBL/GenBank/DDBJ whole genome shotgun (WGS) entry which is preliminary data.</text>
</comment>
<evidence type="ECO:0000313" key="1">
    <source>
        <dbReference type="EMBL" id="RNA09463.1"/>
    </source>
</evidence>
<feature type="non-terminal residue" evidence="1">
    <location>
        <position position="1"/>
    </location>
</feature>